<dbReference type="SUPFAM" id="SSF51445">
    <property type="entry name" value="(Trans)glycosidases"/>
    <property type="match status" value="1"/>
</dbReference>
<feature type="domain" description="Glycosyl hydrolase family 13 catalytic" evidence="3">
    <location>
        <begin position="135"/>
        <end position="520"/>
    </location>
</feature>
<dbReference type="InterPro" id="IPR017853">
    <property type="entry name" value="GH"/>
</dbReference>
<evidence type="ECO:0000256" key="2">
    <source>
        <dbReference type="ARBA" id="ARBA00023295"/>
    </source>
</evidence>
<keyword evidence="5" id="KW-1185">Reference proteome</keyword>
<evidence type="ECO:0000256" key="1">
    <source>
        <dbReference type="ARBA" id="ARBA00022801"/>
    </source>
</evidence>
<evidence type="ECO:0000259" key="3">
    <source>
        <dbReference type="SMART" id="SM00642"/>
    </source>
</evidence>
<dbReference type="GO" id="GO:0005975">
    <property type="term" value="P:carbohydrate metabolic process"/>
    <property type="evidence" value="ECO:0007669"/>
    <property type="project" value="InterPro"/>
</dbReference>
<dbReference type="InterPro" id="IPR014756">
    <property type="entry name" value="Ig_E-set"/>
</dbReference>
<comment type="caution">
    <text evidence="4">The sequence shown here is derived from an EMBL/GenBank/DDBJ whole genome shotgun (WGS) entry which is preliminary data.</text>
</comment>
<dbReference type="Pfam" id="PF00128">
    <property type="entry name" value="Alpha-amylase"/>
    <property type="match status" value="1"/>
</dbReference>
<proteinExistence type="predicted"/>
<evidence type="ECO:0000313" key="4">
    <source>
        <dbReference type="EMBL" id="OZG57539.1"/>
    </source>
</evidence>
<dbReference type="SUPFAM" id="SSF81296">
    <property type="entry name" value="E set domains"/>
    <property type="match status" value="1"/>
</dbReference>
<dbReference type="InterPro" id="IPR004185">
    <property type="entry name" value="Glyco_hydro_13_lg-like_dom"/>
</dbReference>
<sequence length="599" mass="67765">MYNKKLFLQGPLAHHDGSPLYVDNARPCIDDIVNLSIRISHMFPVKQVFIRVVVDGEPHYTQAHIVHDNPEESWWTGSIKIWNTLTSYRFLLVTEHGNIWLNGLGLYSYDIPDSHDFRLSTFHVPEWVQNAVIYQIFPDRFACSTVHPIEGQPDWAIPVTWDTPVAAHTPDAVRQMYGGSLWGIAEHLDYIKNLGANVIYLTPFFPAESNHRYDAATFDHVDPFLGGDEALHYLIDCAHHIGIRIIGDLTLNHSGATHDWFVTGQHDPNSQEAGFYYFDQDDRASYATFDGVKTLPKFDHRSHELQRRLYAGAQSVVARYIQDFGLDGWRIDVAQSAGIYRDINLNENVAEQTRSTMETADTDTLLIAEHQFDASQTLQGPGWHGTMSYAAFTKPTWAWLGRHHPSSEWGAPGVPAHYGGEAMVKSMQAFTTLVPWQSCLASMNLLDSHDTSRFRSIAGTFQALGIALQMTLPGIPSIFSGDEVGLEGRGLEEGRQPFPWNPDHWDHSVYELYRLLITLRHNHKALQDGGLRWYRHDDDTIIFERADKTETLIIEISRKHHAPLISTVNAESLTDGDDLKKGSPMPSSGPAFHIWQVHD</sequence>
<protein>
    <submittedName>
        <fullName evidence="4">Alpha-glycosidase</fullName>
    </submittedName>
</protein>
<evidence type="ECO:0000313" key="5">
    <source>
        <dbReference type="Proteomes" id="UP000216871"/>
    </source>
</evidence>
<dbReference type="GO" id="GO:0004553">
    <property type="term" value="F:hydrolase activity, hydrolyzing O-glycosyl compounds"/>
    <property type="evidence" value="ECO:0007669"/>
    <property type="project" value="InterPro"/>
</dbReference>
<gene>
    <name evidence="4" type="ORF">BMYO_1858</name>
</gene>
<keyword evidence="2 4" id="KW-0326">Glycosidase</keyword>
<dbReference type="Gene3D" id="2.60.40.10">
    <property type="entry name" value="Immunoglobulins"/>
    <property type="match status" value="1"/>
</dbReference>
<dbReference type="PANTHER" id="PTHR10357:SF210">
    <property type="entry name" value="MALTODEXTRIN GLUCOSIDASE"/>
    <property type="match status" value="1"/>
</dbReference>
<dbReference type="RefSeq" id="WP_211276847.1">
    <property type="nucleotide sequence ID" value="NZ_MWWW01000027.1"/>
</dbReference>
<dbReference type="AlphaFoldDB" id="A0A261FEG0"/>
<name>A0A261FEG0_9BIFI</name>
<dbReference type="InterPro" id="IPR045857">
    <property type="entry name" value="O16G_dom_2"/>
</dbReference>
<dbReference type="CDD" id="cd11338">
    <property type="entry name" value="AmyAc_CMD"/>
    <property type="match status" value="1"/>
</dbReference>
<dbReference type="CDD" id="cd02857">
    <property type="entry name" value="E_set_CDase_PDE_N"/>
    <property type="match status" value="1"/>
</dbReference>
<dbReference type="Gene3D" id="3.90.400.10">
    <property type="entry name" value="Oligo-1,6-glucosidase, Domain 2"/>
    <property type="match status" value="1"/>
</dbReference>
<dbReference type="EMBL" id="MWWW01000027">
    <property type="protein sequence ID" value="OZG57539.1"/>
    <property type="molecule type" value="Genomic_DNA"/>
</dbReference>
<reference evidence="4 5" key="1">
    <citation type="journal article" date="2017" name="BMC Genomics">
        <title>Comparative genomic and phylogenomic analyses of the Bifidobacteriaceae family.</title>
        <authorList>
            <person name="Lugli G.A."/>
            <person name="Milani C."/>
            <person name="Turroni F."/>
            <person name="Duranti S."/>
            <person name="Mancabelli L."/>
            <person name="Mangifesta M."/>
            <person name="Ferrario C."/>
            <person name="Modesto M."/>
            <person name="Mattarelli P."/>
            <person name="Jiri K."/>
            <person name="van Sinderen D."/>
            <person name="Ventura M."/>
        </authorList>
    </citation>
    <scope>NUCLEOTIDE SEQUENCE [LARGE SCALE GENOMIC DNA]</scope>
    <source>
        <strain evidence="4 5">DSM 100196</strain>
    </source>
</reference>
<accession>A0A261FEG0</accession>
<dbReference type="SMART" id="SM00642">
    <property type="entry name" value="Aamy"/>
    <property type="match status" value="1"/>
</dbReference>
<dbReference type="Gene3D" id="3.20.20.80">
    <property type="entry name" value="Glycosidases"/>
    <property type="match status" value="1"/>
</dbReference>
<organism evidence="4 5">
    <name type="scientific">Bifidobacterium myosotis</name>
    <dbReference type="NCBI Taxonomy" id="1630166"/>
    <lineage>
        <taxon>Bacteria</taxon>
        <taxon>Bacillati</taxon>
        <taxon>Actinomycetota</taxon>
        <taxon>Actinomycetes</taxon>
        <taxon>Bifidobacteriales</taxon>
        <taxon>Bifidobacteriaceae</taxon>
        <taxon>Bifidobacterium</taxon>
    </lineage>
</organism>
<keyword evidence="1" id="KW-0378">Hydrolase</keyword>
<dbReference type="PANTHER" id="PTHR10357">
    <property type="entry name" value="ALPHA-AMYLASE FAMILY MEMBER"/>
    <property type="match status" value="1"/>
</dbReference>
<dbReference type="Proteomes" id="UP000216871">
    <property type="component" value="Unassembled WGS sequence"/>
</dbReference>
<dbReference type="InterPro" id="IPR013783">
    <property type="entry name" value="Ig-like_fold"/>
</dbReference>
<dbReference type="InterPro" id="IPR006047">
    <property type="entry name" value="GH13_cat_dom"/>
</dbReference>